<evidence type="ECO:0000256" key="11">
    <source>
        <dbReference type="ARBA" id="ARBA00049244"/>
    </source>
</evidence>
<proteinExistence type="inferred from homology"/>
<evidence type="ECO:0000256" key="5">
    <source>
        <dbReference type="ARBA" id="ARBA00022679"/>
    </source>
</evidence>
<accession>A0A8F1D636</accession>
<geneLocation type="plasmid" evidence="13">
    <name>pK1Ag_1</name>
</geneLocation>
<evidence type="ECO:0000256" key="8">
    <source>
        <dbReference type="ARBA" id="ARBA00022932"/>
    </source>
</evidence>
<dbReference type="InterPro" id="IPR004868">
    <property type="entry name" value="DNA-dir_DNA_pol_B_mt/vir"/>
</dbReference>
<protein>
    <recommendedName>
        <fullName evidence="4">Probable DNA polymerase</fullName>
        <ecNumber evidence="3">2.7.7.7</ecNumber>
    </recommendedName>
</protein>
<dbReference type="InterPro" id="IPR006172">
    <property type="entry name" value="DNA-dir_DNA_pol_B"/>
</dbReference>
<dbReference type="Gene3D" id="1.10.287.690">
    <property type="entry name" value="Helix hairpin bin"/>
    <property type="match status" value="1"/>
</dbReference>
<evidence type="ECO:0000256" key="4">
    <source>
        <dbReference type="ARBA" id="ARBA00014385"/>
    </source>
</evidence>
<keyword evidence="5" id="KW-0808">Transferase</keyword>
<evidence type="ECO:0000256" key="9">
    <source>
        <dbReference type="ARBA" id="ARBA00023125"/>
    </source>
</evidence>
<keyword evidence="6" id="KW-0548">Nucleotidyltransferase</keyword>
<dbReference type="GO" id="GO:0003677">
    <property type="term" value="F:DNA binding"/>
    <property type="evidence" value="ECO:0007669"/>
    <property type="project" value="UniProtKB-KW"/>
</dbReference>
<dbReference type="InterPro" id="IPR036397">
    <property type="entry name" value="RNaseH_sf"/>
</dbReference>
<organism evidence="13">
    <name type="scientific">Termitomyces sp. K1Ag</name>
    <dbReference type="NCBI Taxonomy" id="1075695"/>
    <lineage>
        <taxon>Eukaryota</taxon>
        <taxon>Fungi</taxon>
        <taxon>Dikarya</taxon>
        <taxon>Basidiomycota</taxon>
        <taxon>Agaricomycotina</taxon>
        <taxon>Agaricomycetes</taxon>
        <taxon>Agaricomycetidae</taxon>
        <taxon>Agaricales</taxon>
        <taxon>Tricholomatineae</taxon>
        <taxon>Lyophyllaceae</taxon>
        <taxon>Termitomyces</taxon>
    </lineage>
</organism>
<feature type="domain" description="DNA-directed DNA polymerase family B mitochondria/virus" evidence="12">
    <location>
        <begin position="303"/>
        <end position="757"/>
    </location>
</feature>
<dbReference type="InterPro" id="IPR015833">
    <property type="entry name" value="DNA-dir_DNA_pol_B_mt_lin_plsmd"/>
</dbReference>
<comment type="subcellular location">
    <subcellularLocation>
        <location evidence="1">Mitochondrion</location>
    </subcellularLocation>
</comment>
<evidence type="ECO:0000259" key="12">
    <source>
        <dbReference type="Pfam" id="PF03175"/>
    </source>
</evidence>
<dbReference type="AlphaFoldDB" id="A0A8F1D636"/>
<dbReference type="EMBL" id="MW874133">
    <property type="protein sequence ID" value="QWO71395.1"/>
    <property type="molecule type" value="Genomic_DNA"/>
</dbReference>
<keyword evidence="7" id="KW-0235">DNA replication</keyword>
<evidence type="ECO:0000256" key="7">
    <source>
        <dbReference type="ARBA" id="ARBA00022705"/>
    </source>
</evidence>
<dbReference type="GO" id="GO:0006260">
    <property type="term" value="P:DNA replication"/>
    <property type="evidence" value="ECO:0007669"/>
    <property type="project" value="UniProtKB-KW"/>
</dbReference>
<comment type="similarity">
    <text evidence="2">Belongs to the DNA polymerase type-B family.</text>
</comment>
<dbReference type="GO" id="GO:0005739">
    <property type="term" value="C:mitochondrion"/>
    <property type="evidence" value="ECO:0007669"/>
    <property type="project" value="UniProtKB-SubCell"/>
</dbReference>
<reference evidence="13" key="1">
    <citation type="submission" date="2021-04" db="EMBL/GenBank/DDBJ databases">
        <title>Transfer of mitochondrial tRNA genes to linear plasmids in fungi facilitates loss of such genes from mitochondrial DNA.</title>
        <authorList>
            <person name="Nieuwenhuis M."/>
            <person name="Groeneveld J."/>
            <person name="Aanen D.K."/>
        </authorList>
    </citation>
    <scope>NUCLEOTIDE SEQUENCE</scope>
    <source>
        <plasmid evidence="13">pK1Ag_1</plasmid>
    </source>
</reference>
<dbReference type="InterPro" id="IPR043502">
    <property type="entry name" value="DNA/RNA_pol_sf"/>
</dbReference>
<sequence length="896" mass="105252">MRKSKLITFNKWQDYYYKLKNQILESHHIRSALTSLFNHINNHISFDFDPIFIIQFKIKIDTNQIRSISFVQTVKFSEFNDLLLIFIEFWNIKDITYFSLKPSDIIFTYKILGKEPYGDLIKKSKLNRMRSIKKNSNFYFKGYNLPCTMDYSKWGKIISECDTFAIVKKVNSSLIYHIKITNRELRVEVKFKDKTILEFTDILLEKGKLNSFIRTIKKQEYIFIDGKLIVKKVKKETKFLQPIFHQESISRDFLTMDLETRTIDGVMTPYSISICDGEDTTSFYLSDFKTANEMLKSAIISIMKPKYHDYKVFIHNFSYFDGIFLLRILSELTDIVIKPIIRDGRIINLKFSFSILKYKFNLYFRDSYLLLPFSLKELAFNFDVTAKGIFPYKFVNNKNLSLDYIGKIPEYEYFDNLSLQDYNQYCEGFKKESWDLRKETIKYCNQDVITLYLVMDKFQKKIFTLFRIDVLKYPTLSSLSFAIYRSGYLKNFKIPLIEGNLFTDIKKGYSGGMVDVYKPFPDKGVKIYRYDVNSLYPSVMKNDNMPVGDPIYFEGDISLISIGTGYDLITNPFGFFEVEVTAPKSIRIPLLQTRIETENGIRTVAPLGTWKGTYFSEEINNAIKYGYKFKIIRGYLFEKQKIFSEFVDYIYKLKVNSKRGTPDYIISKLLLNSLYGRFGMNPEMENHIITSEKDSLLIINKKIVTNIIDLKNGKELISFFDSQDWDQEKAKKSLNISVPIAAAVTAAARIYMAKFKTMKDIELFYTDTDSIDINKPLPSQYVGEELGQMKLEHIFNEVIFLAPKVYGGKTDSYEYVKIKGLKNPITFDEMKPLLFKNQKVEINQEKWYRNISSGNINIKQEIYTLMINNFKRKLIYNDQNKFIDTIPLYLNGDKLD</sequence>
<dbReference type="PRINTS" id="PR00106">
    <property type="entry name" value="DNAPOLB"/>
</dbReference>
<geneLocation type="mitochondrion" evidence="13"/>
<dbReference type="SUPFAM" id="SSF56672">
    <property type="entry name" value="DNA/RNA polymerases"/>
    <property type="match status" value="1"/>
</dbReference>
<keyword evidence="10 13" id="KW-0496">Mitochondrion</keyword>
<evidence type="ECO:0000256" key="10">
    <source>
        <dbReference type="ARBA" id="ARBA00023128"/>
    </source>
</evidence>
<dbReference type="InterPro" id="IPR012337">
    <property type="entry name" value="RNaseH-like_sf"/>
</dbReference>
<name>A0A8F1D636_9AGAR</name>
<dbReference type="EC" id="2.7.7.7" evidence="3"/>
<dbReference type="PANTHER" id="PTHR33568">
    <property type="entry name" value="DNA POLYMERASE"/>
    <property type="match status" value="1"/>
</dbReference>
<dbReference type="SMART" id="SM00486">
    <property type="entry name" value="POLBc"/>
    <property type="match status" value="1"/>
</dbReference>
<gene>
    <name evidence="13" type="primary">dpo</name>
</gene>
<evidence type="ECO:0000256" key="2">
    <source>
        <dbReference type="ARBA" id="ARBA00005755"/>
    </source>
</evidence>
<dbReference type="GO" id="GO:0003887">
    <property type="term" value="F:DNA-directed DNA polymerase activity"/>
    <property type="evidence" value="ECO:0007669"/>
    <property type="project" value="UniProtKB-KW"/>
</dbReference>
<comment type="catalytic activity">
    <reaction evidence="11">
        <text>DNA(n) + a 2'-deoxyribonucleoside 5'-triphosphate = DNA(n+1) + diphosphate</text>
        <dbReference type="Rhea" id="RHEA:22508"/>
        <dbReference type="Rhea" id="RHEA-COMP:17339"/>
        <dbReference type="Rhea" id="RHEA-COMP:17340"/>
        <dbReference type="ChEBI" id="CHEBI:33019"/>
        <dbReference type="ChEBI" id="CHEBI:61560"/>
        <dbReference type="ChEBI" id="CHEBI:173112"/>
        <dbReference type="EC" id="2.7.7.7"/>
    </reaction>
</comment>
<dbReference type="Gene3D" id="3.90.1600.10">
    <property type="entry name" value="Palm domain of DNA polymerase"/>
    <property type="match status" value="2"/>
</dbReference>
<dbReference type="Pfam" id="PF03175">
    <property type="entry name" value="DNA_pol_B_2"/>
    <property type="match status" value="1"/>
</dbReference>
<dbReference type="PANTHER" id="PTHR33568:SF3">
    <property type="entry name" value="DNA-DIRECTED DNA POLYMERASE"/>
    <property type="match status" value="1"/>
</dbReference>
<dbReference type="PIRSF" id="PIRSF006517">
    <property type="entry name" value="DPol_mt_plasmid"/>
    <property type="match status" value="1"/>
</dbReference>
<dbReference type="Gene3D" id="3.30.420.10">
    <property type="entry name" value="Ribonuclease H-like superfamily/Ribonuclease H"/>
    <property type="match status" value="1"/>
</dbReference>
<evidence type="ECO:0000313" key="13">
    <source>
        <dbReference type="EMBL" id="QWO71395.1"/>
    </source>
</evidence>
<evidence type="ECO:0000256" key="3">
    <source>
        <dbReference type="ARBA" id="ARBA00012417"/>
    </source>
</evidence>
<keyword evidence="8" id="KW-0239">DNA-directed DNA polymerase</keyword>
<evidence type="ECO:0000256" key="6">
    <source>
        <dbReference type="ARBA" id="ARBA00022695"/>
    </source>
</evidence>
<keyword evidence="9" id="KW-0238">DNA-binding</keyword>
<dbReference type="InterPro" id="IPR023211">
    <property type="entry name" value="DNA_pol_palm_dom_sf"/>
</dbReference>
<dbReference type="SUPFAM" id="SSF53098">
    <property type="entry name" value="Ribonuclease H-like"/>
    <property type="match status" value="1"/>
</dbReference>
<dbReference type="GO" id="GO:0000166">
    <property type="term" value="F:nucleotide binding"/>
    <property type="evidence" value="ECO:0007669"/>
    <property type="project" value="InterPro"/>
</dbReference>
<evidence type="ECO:0000256" key="1">
    <source>
        <dbReference type="ARBA" id="ARBA00004173"/>
    </source>
</evidence>
<keyword evidence="13" id="KW-0614">Plasmid</keyword>